<evidence type="ECO:0000313" key="3">
    <source>
        <dbReference type="EMBL" id="MFG1252610.1"/>
    </source>
</evidence>
<accession>A0ABW6ZFL1</accession>
<comment type="caution">
    <text evidence="3">The sequence shown here is derived from an EMBL/GenBank/DDBJ whole genome shotgun (WGS) entry which is preliminary data.</text>
</comment>
<feature type="domain" description="CobW C-terminal" evidence="2">
    <location>
        <begin position="218"/>
        <end position="307"/>
    </location>
</feature>
<dbReference type="PANTHER" id="PTHR13748">
    <property type="entry name" value="COBW-RELATED"/>
    <property type="match status" value="1"/>
</dbReference>
<dbReference type="SUPFAM" id="SSF90002">
    <property type="entry name" value="Hypothetical protein YjiA, C-terminal domain"/>
    <property type="match status" value="1"/>
</dbReference>
<dbReference type="InterPro" id="IPR051316">
    <property type="entry name" value="Zinc-reg_GTPase_activator"/>
</dbReference>
<evidence type="ECO:0000313" key="4">
    <source>
        <dbReference type="Proteomes" id="UP001604043"/>
    </source>
</evidence>
<gene>
    <name evidence="3" type="ORF">V5F30_10375</name>
</gene>
<dbReference type="InterPro" id="IPR011629">
    <property type="entry name" value="CobW-like_C"/>
</dbReference>
<name>A0ABW6ZFL1_9HYPH</name>
<dbReference type="RefSeq" id="WP_394007900.1">
    <property type="nucleotide sequence ID" value="NZ_JBAFUR010000002.1"/>
</dbReference>
<reference evidence="3 4" key="1">
    <citation type="submission" date="2024-02" db="EMBL/GenBank/DDBJ databases">
        <title>Expansion and revision of Xanthobacter and proposal of Roseixanthobacter gen. nov.</title>
        <authorList>
            <person name="Soltysiak M.P.M."/>
            <person name="Jalihal A."/>
            <person name="Ory A."/>
            <person name="Chrisophersen C."/>
            <person name="Lee A.D."/>
            <person name="Boulton J."/>
            <person name="Springer M."/>
        </authorList>
    </citation>
    <scope>NUCLEOTIDE SEQUENCE [LARGE SCALE GENOMIC DNA]</scope>
    <source>
        <strain evidence="3 4">CB5</strain>
    </source>
</reference>
<dbReference type="SUPFAM" id="SSF52540">
    <property type="entry name" value="P-loop containing nucleoside triphosphate hydrolases"/>
    <property type="match status" value="1"/>
</dbReference>
<evidence type="ECO:0000256" key="1">
    <source>
        <dbReference type="ARBA" id="ARBA00045658"/>
    </source>
</evidence>
<dbReference type="Pfam" id="PF07683">
    <property type="entry name" value="CobW_C"/>
    <property type="match status" value="1"/>
</dbReference>
<dbReference type="InterPro" id="IPR027417">
    <property type="entry name" value="P-loop_NTPase"/>
</dbReference>
<dbReference type="CDD" id="cd03112">
    <property type="entry name" value="CobW-like"/>
    <property type="match status" value="1"/>
</dbReference>
<dbReference type="Pfam" id="PF02492">
    <property type="entry name" value="cobW"/>
    <property type="match status" value="1"/>
</dbReference>
<sequence>MHEDRAARPVPVVVVTGALGAGKTSLINAMLGGDLKLSLAVIVNDFGAIAIDEAILSATGLPIFALKNGCICCSLQGDLLRTLAGVLSVGRPIDAIVIEASGVSDPRGIIEALHDPVLQKAVRLDAVVTVVDAEAHDVADDLWQAQVRAADIIVLAKVGETAAADHASLRVRLEGMGKSLVFVADEGGGIPLELLFAQPFPREPAAPAEAPVIRDDRFVQVEWMSLRAVVLARFGAVIENLTPRLVRAKGLIRVAERPGQTFLFQLVGRRASLLPSDLPVEGARLVLIGRTGIFDAAAATAELEAMAQE</sequence>
<dbReference type="Proteomes" id="UP001604043">
    <property type="component" value="Unassembled WGS sequence"/>
</dbReference>
<proteinExistence type="predicted"/>
<protein>
    <submittedName>
        <fullName evidence="3">GTP-binding protein</fullName>
    </submittedName>
</protein>
<dbReference type="EMBL" id="JBAFUR010000002">
    <property type="protein sequence ID" value="MFG1252610.1"/>
    <property type="molecule type" value="Genomic_DNA"/>
</dbReference>
<dbReference type="SMART" id="SM00833">
    <property type="entry name" value="CobW_C"/>
    <property type="match status" value="1"/>
</dbReference>
<evidence type="ECO:0000259" key="2">
    <source>
        <dbReference type="SMART" id="SM00833"/>
    </source>
</evidence>
<organism evidence="3 4">
    <name type="scientific">Xanthobacter aminoxidans</name>
    <dbReference type="NCBI Taxonomy" id="186280"/>
    <lineage>
        <taxon>Bacteria</taxon>
        <taxon>Pseudomonadati</taxon>
        <taxon>Pseudomonadota</taxon>
        <taxon>Alphaproteobacteria</taxon>
        <taxon>Hyphomicrobiales</taxon>
        <taxon>Xanthobacteraceae</taxon>
        <taxon>Xanthobacter</taxon>
    </lineage>
</organism>
<dbReference type="PANTHER" id="PTHR13748:SF62">
    <property type="entry name" value="COBW DOMAIN-CONTAINING PROTEIN"/>
    <property type="match status" value="1"/>
</dbReference>
<dbReference type="InterPro" id="IPR003495">
    <property type="entry name" value="CobW/HypB/UreG_nucleotide-bd"/>
</dbReference>
<dbReference type="Gene3D" id="3.40.50.300">
    <property type="entry name" value="P-loop containing nucleotide triphosphate hydrolases"/>
    <property type="match status" value="1"/>
</dbReference>
<comment type="function">
    <text evidence="1">Zinc chaperone that directly transfers zinc cofactor to target proteins, thereby activating them. Zinc is transferred from the CXCC motif in the GTPase domain to the zinc binding site in target proteins in a process requiring GTP hydrolysis.</text>
</comment>
<keyword evidence="4" id="KW-1185">Reference proteome</keyword>